<dbReference type="NCBIfam" id="NF033711">
    <property type="entry name" value="T9SS_PorQ"/>
    <property type="match status" value="1"/>
</dbReference>
<dbReference type="STRING" id="1544798.LH29_03305"/>
<dbReference type="EMBL" id="JRHC01000001">
    <property type="protein sequence ID" value="KJF44523.1"/>
    <property type="molecule type" value="Genomic_DNA"/>
</dbReference>
<comment type="caution">
    <text evidence="2">The sequence shown here is derived from an EMBL/GenBank/DDBJ whole genome shotgun (WGS) entry which is preliminary data.</text>
</comment>
<organism evidence="2 3">
    <name type="scientific">Draconibacterium sediminis</name>
    <dbReference type="NCBI Taxonomy" id="1544798"/>
    <lineage>
        <taxon>Bacteria</taxon>
        <taxon>Pseudomonadati</taxon>
        <taxon>Bacteroidota</taxon>
        <taxon>Bacteroidia</taxon>
        <taxon>Marinilabiliales</taxon>
        <taxon>Prolixibacteraceae</taxon>
        <taxon>Draconibacterium</taxon>
    </lineage>
</organism>
<dbReference type="NCBIfam" id="NF033709">
    <property type="entry name" value="PorV_fam"/>
    <property type="match status" value="1"/>
</dbReference>
<feature type="chain" id="PRO_5002331076" description="Penicillin-binding protein" evidence="1">
    <location>
        <begin position="23"/>
        <end position="342"/>
    </location>
</feature>
<feature type="signal peptide" evidence="1">
    <location>
        <begin position="1"/>
        <end position="22"/>
    </location>
</feature>
<keyword evidence="3" id="KW-1185">Reference proteome</keyword>
<sequence length="342" mass="38511">MKRKIYLFIFFCFSMFAGKAQIGGEYTYQFLELTNSARIAALGGTQIAINDSSDLNLPYANPALLHEDMDHRLLVNYVNYLADVNYGYASYAKTYDGIGNFAVGMHYINYGQFDEATEAGELTGITFKAAEYALNLIYSNSYKRLNYGINLKPILSSFETYQSFGIAADLGVSFASKDGYTNLAFVVRNFGTQISKYYDGADSERIPLNIQAGISKRLQHAPLVFSATLQHLNHWDLASSDEEKDFNGETIHQREEGFAKQTMRHLVLGAEILPSENFTLRVGYNYQRRQELKFDNKASTVGFSAGFGLKIKRFHFDYAISRFHLAGSSNLFSVSVNLNNNF</sequence>
<reference evidence="2 3" key="1">
    <citation type="submission" date="2014-09" db="EMBL/GenBank/DDBJ databases">
        <title>Draft Genome Sequence of Draconibacterium sp. JN14CK-3.</title>
        <authorList>
            <person name="Dong C."/>
            <person name="Lai Q."/>
            <person name="Shao Z."/>
        </authorList>
    </citation>
    <scope>NUCLEOTIDE SEQUENCE [LARGE SCALE GENOMIC DNA]</scope>
    <source>
        <strain evidence="2 3">JN14CK-3</strain>
    </source>
</reference>
<gene>
    <name evidence="2" type="ORF">LH29_03305</name>
</gene>
<dbReference type="OrthoDB" id="9809953at2"/>
<evidence type="ECO:0000256" key="1">
    <source>
        <dbReference type="SAM" id="SignalP"/>
    </source>
</evidence>
<dbReference type="AlphaFoldDB" id="A0A0D8JF89"/>
<name>A0A0D8JF89_9BACT</name>
<protein>
    <recommendedName>
        <fullName evidence="4">Penicillin-binding protein</fullName>
    </recommendedName>
</protein>
<dbReference type="Gene3D" id="2.40.160.60">
    <property type="entry name" value="Outer membrane protein transport protein (OMPP1/FadL/TodX)"/>
    <property type="match status" value="1"/>
</dbReference>
<dbReference type="Proteomes" id="UP000032544">
    <property type="component" value="Unassembled WGS sequence"/>
</dbReference>
<evidence type="ECO:0000313" key="3">
    <source>
        <dbReference type="Proteomes" id="UP000032544"/>
    </source>
</evidence>
<dbReference type="RefSeq" id="WP_045026070.1">
    <property type="nucleotide sequence ID" value="NZ_JRHC01000001.1"/>
</dbReference>
<evidence type="ECO:0008006" key="4">
    <source>
        <dbReference type="Google" id="ProtNLM"/>
    </source>
</evidence>
<keyword evidence="1" id="KW-0732">Signal</keyword>
<evidence type="ECO:0000313" key="2">
    <source>
        <dbReference type="EMBL" id="KJF44523.1"/>
    </source>
</evidence>
<proteinExistence type="predicted"/>
<accession>A0A0D8JF89</accession>